<gene>
    <name evidence="1" type="ORF">PAPYR_7586</name>
</gene>
<keyword evidence="2" id="KW-1185">Reference proteome</keyword>
<protein>
    <submittedName>
        <fullName evidence="1">Uncharacterized protein</fullName>
    </submittedName>
</protein>
<name>A0ABQ8UCR4_9EUKA</name>
<evidence type="ECO:0000313" key="1">
    <source>
        <dbReference type="EMBL" id="KAJ4457077.1"/>
    </source>
</evidence>
<reference evidence="1" key="1">
    <citation type="journal article" date="2022" name="bioRxiv">
        <title>Genomics of Preaxostyla Flagellates Illuminates Evolutionary Transitions and the Path Towards Mitochondrial Loss.</title>
        <authorList>
            <person name="Novak L.V.F."/>
            <person name="Treitli S.C."/>
            <person name="Pyrih J."/>
            <person name="Halakuc P."/>
            <person name="Pipaliya S.V."/>
            <person name="Vacek V."/>
            <person name="Brzon O."/>
            <person name="Soukal P."/>
            <person name="Eme L."/>
            <person name="Dacks J.B."/>
            <person name="Karnkowska A."/>
            <person name="Elias M."/>
            <person name="Hampl V."/>
        </authorList>
    </citation>
    <scope>NUCLEOTIDE SEQUENCE</scope>
    <source>
        <strain evidence="1">RCP-MX</strain>
    </source>
</reference>
<accession>A0ABQ8UCR4</accession>
<organism evidence="1 2">
    <name type="scientific">Paratrimastix pyriformis</name>
    <dbReference type="NCBI Taxonomy" id="342808"/>
    <lineage>
        <taxon>Eukaryota</taxon>
        <taxon>Metamonada</taxon>
        <taxon>Preaxostyla</taxon>
        <taxon>Paratrimastigidae</taxon>
        <taxon>Paratrimastix</taxon>
    </lineage>
</organism>
<dbReference type="EMBL" id="JAPMOS010000055">
    <property type="protein sequence ID" value="KAJ4457077.1"/>
    <property type="molecule type" value="Genomic_DNA"/>
</dbReference>
<sequence length="71" mass="7460">MNDSDTFGADLAKLFQANLAAEANILNRIIPKSGAVSVDGLKKKFSAFEWMKIPKAPEAPVVPGVPAHPGA</sequence>
<proteinExistence type="predicted"/>
<dbReference type="Proteomes" id="UP001141327">
    <property type="component" value="Unassembled WGS sequence"/>
</dbReference>
<evidence type="ECO:0000313" key="2">
    <source>
        <dbReference type="Proteomes" id="UP001141327"/>
    </source>
</evidence>
<comment type="caution">
    <text evidence="1">The sequence shown here is derived from an EMBL/GenBank/DDBJ whole genome shotgun (WGS) entry which is preliminary data.</text>
</comment>